<dbReference type="PANTHER" id="PTHR43280">
    <property type="entry name" value="ARAC-FAMILY TRANSCRIPTIONAL REGULATOR"/>
    <property type="match status" value="1"/>
</dbReference>
<evidence type="ECO:0000313" key="6">
    <source>
        <dbReference type="EMBL" id="MCR9013582.1"/>
    </source>
</evidence>
<name>A0A9X2P2D6_9BACT</name>
<evidence type="ECO:0000256" key="2">
    <source>
        <dbReference type="ARBA" id="ARBA00023015"/>
    </source>
</evidence>
<dbReference type="GO" id="GO:0046872">
    <property type="term" value="F:metal ion binding"/>
    <property type="evidence" value="ECO:0007669"/>
    <property type="project" value="UniProtKB-KW"/>
</dbReference>
<dbReference type="AlphaFoldDB" id="A0A9X2P2D6"/>
<accession>A0A9X2P2D6</accession>
<keyword evidence="2" id="KW-0805">Transcription regulation</keyword>
<evidence type="ECO:0000259" key="5">
    <source>
        <dbReference type="PROSITE" id="PS01124"/>
    </source>
</evidence>
<dbReference type="GO" id="GO:0003700">
    <property type="term" value="F:DNA-binding transcription factor activity"/>
    <property type="evidence" value="ECO:0007669"/>
    <property type="project" value="InterPro"/>
</dbReference>
<protein>
    <submittedName>
        <fullName evidence="6">Helix-turn-helix domain-containing protein</fullName>
    </submittedName>
</protein>
<dbReference type="Gene3D" id="3.30.70.100">
    <property type="match status" value="1"/>
</dbReference>
<dbReference type="SUPFAM" id="SSF46689">
    <property type="entry name" value="Homeodomain-like"/>
    <property type="match status" value="1"/>
</dbReference>
<dbReference type="Pfam" id="PF00403">
    <property type="entry name" value="HMA"/>
    <property type="match status" value="1"/>
</dbReference>
<dbReference type="PROSITE" id="PS01124">
    <property type="entry name" value="HTH_ARAC_FAMILY_2"/>
    <property type="match status" value="1"/>
</dbReference>
<dbReference type="InterPro" id="IPR036163">
    <property type="entry name" value="HMA_dom_sf"/>
</dbReference>
<dbReference type="SMART" id="SM00342">
    <property type="entry name" value="HTH_ARAC"/>
    <property type="match status" value="1"/>
</dbReference>
<dbReference type="PANTHER" id="PTHR43280:SF2">
    <property type="entry name" value="HTH-TYPE TRANSCRIPTIONAL REGULATOR EXSA"/>
    <property type="match status" value="1"/>
</dbReference>
<keyword evidence="4" id="KW-0804">Transcription</keyword>
<organism evidence="6 7">
    <name type="scientific">Aquiflexum gelatinilyticum</name>
    <dbReference type="NCBI Taxonomy" id="2961943"/>
    <lineage>
        <taxon>Bacteria</taxon>
        <taxon>Pseudomonadati</taxon>
        <taxon>Bacteroidota</taxon>
        <taxon>Cytophagia</taxon>
        <taxon>Cytophagales</taxon>
        <taxon>Cyclobacteriaceae</taxon>
        <taxon>Aquiflexum</taxon>
    </lineage>
</organism>
<evidence type="ECO:0000256" key="1">
    <source>
        <dbReference type="ARBA" id="ARBA00022723"/>
    </source>
</evidence>
<dbReference type="RefSeq" id="WP_258421482.1">
    <property type="nucleotide sequence ID" value="NZ_JANAEZ010000014.1"/>
</dbReference>
<dbReference type="SUPFAM" id="SSF55008">
    <property type="entry name" value="HMA, heavy metal-associated domain"/>
    <property type="match status" value="1"/>
</dbReference>
<dbReference type="EMBL" id="JANSUY010000001">
    <property type="protein sequence ID" value="MCR9013582.1"/>
    <property type="molecule type" value="Genomic_DNA"/>
</dbReference>
<sequence length="186" mass="21504">MKIYIKNMACQSCVAYVKEALDEMDIVTVKVGLGEIETKADVTDDEKREFNKKIKKVGLELLEKKQGVIIEKIRKVMVEFVYHSDEKPNINFSTLLSGKLNLSYTYLSNFFSEVEATTIEQYLISLKIERVKEMIILEEFNLSEIAYKLHYSSAAHLSNQFKKVTGLSPSHFKKLKEKRRIAIQDL</sequence>
<comment type="caution">
    <text evidence="6">The sequence shown here is derived from an EMBL/GenBank/DDBJ whole genome shotgun (WGS) entry which is preliminary data.</text>
</comment>
<proteinExistence type="predicted"/>
<keyword evidence="3" id="KW-0238">DNA-binding</keyword>
<evidence type="ECO:0000256" key="3">
    <source>
        <dbReference type="ARBA" id="ARBA00023125"/>
    </source>
</evidence>
<evidence type="ECO:0000313" key="7">
    <source>
        <dbReference type="Proteomes" id="UP001142175"/>
    </source>
</evidence>
<keyword evidence="7" id="KW-1185">Reference proteome</keyword>
<evidence type="ECO:0000256" key="4">
    <source>
        <dbReference type="ARBA" id="ARBA00023163"/>
    </source>
</evidence>
<gene>
    <name evidence="6" type="ORF">NU887_00980</name>
</gene>
<dbReference type="CDD" id="cd00371">
    <property type="entry name" value="HMA"/>
    <property type="match status" value="1"/>
</dbReference>
<dbReference type="InterPro" id="IPR017969">
    <property type="entry name" value="Heavy-metal-associated_CS"/>
</dbReference>
<dbReference type="Proteomes" id="UP001142175">
    <property type="component" value="Unassembled WGS sequence"/>
</dbReference>
<dbReference type="Pfam" id="PF12833">
    <property type="entry name" value="HTH_18"/>
    <property type="match status" value="1"/>
</dbReference>
<keyword evidence="1" id="KW-0479">Metal-binding</keyword>
<reference evidence="6" key="1">
    <citation type="submission" date="2022-08" db="EMBL/GenBank/DDBJ databases">
        <authorList>
            <person name="Zhang D."/>
        </authorList>
    </citation>
    <scope>NUCLEOTIDE SEQUENCE</scope>
    <source>
        <strain evidence="6">XJ19-11</strain>
    </source>
</reference>
<dbReference type="PROSITE" id="PS01047">
    <property type="entry name" value="HMA_1"/>
    <property type="match status" value="1"/>
</dbReference>
<dbReference type="InterPro" id="IPR006121">
    <property type="entry name" value="HMA_dom"/>
</dbReference>
<dbReference type="InterPro" id="IPR018060">
    <property type="entry name" value="HTH_AraC"/>
</dbReference>
<feature type="domain" description="HTH araC/xylS-type" evidence="5">
    <location>
        <begin position="96"/>
        <end position="175"/>
    </location>
</feature>
<dbReference type="GO" id="GO:0043565">
    <property type="term" value="F:sequence-specific DNA binding"/>
    <property type="evidence" value="ECO:0007669"/>
    <property type="project" value="InterPro"/>
</dbReference>
<dbReference type="InterPro" id="IPR009057">
    <property type="entry name" value="Homeodomain-like_sf"/>
</dbReference>
<dbReference type="Gene3D" id="1.10.10.60">
    <property type="entry name" value="Homeodomain-like"/>
    <property type="match status" value="1"/>
</dbReference>